<sequence>NNGENNEDDIHYTTETLEPINETSSHYVGCREFYAYRLQMRPYSKEDCRCYILMFGRLLQQYIVDQYAKVKSERLL</sequence>
<dbReference type="Proteomes" id="UP000780801">
    <property type="component" value="Unassembled WGS sequence"/>
</dbReference>
<protein>
    <submittedName>
        <fullName evidence="1">Uncharacterized protein</fullName>
    </submittedName>
</protein>
<feature type="non-terminal residue" evidence="1">
    <location>
        <position position="76"/>
    </location>
</feature>
<organism evidence="1 2">
    <name type="scientific">Lunasporangiospora selenospora</name>
    <dbReference type="NCBI Taxonomy" id="979761"/>
    <lineage>
        <taxon>Eukaryota</taxon>
        <taxon>Fungi</taxon>
        <taxon>Fungi incertae sedis</taxon>
        <taxon>Mucoromycota</taxon>
        <taxon>Mortierellomycotina</taxon>
        <taxon>Mortierellomycetes</taxon>
        <taxon>Mortierellales</taxon>
        <taxon>Mortierellaceae</taxon>
        <taxon>Lunasporangiospora</taxon>
    </lineage>
</organism>
<gene>
    <name evidence="1" type="ORF">BGW38_004117</name>
</gene>
<evidence type="ECO:0000313" key="2">
    <source>
        <dbReference type="Proteomes" id="UP000780801"/>
    </source>
</evidence>
<dbReference type="EMBL" id="JAABOA010002665">
    <property type="protein sequence ID" value="KAF9579572.1"/>
    <property type="molecule type" value="Genomic_DNA"/>
</dbReference>
<keyword evidence="2" id="KW-1185">Reference proteome</keyword>
<proteinExistence type="predicted"/>
<dbReference type="OrthoDB" id="1748060at2759"/>
<evidence type="ECO:0000313" key="1">
    <source>
        <dbReference type="EMBL" id="KAF9579572.1"/>
    </source>
</evidence>
<comment type="caution">
    <text evidence="1">The sequence shown here is derived from an EMBL/GenBank/DDBJ whole genome shotgun (WGS) entry which is preliminary data.</text>
</comment>
<accession>A0A9P6FQJ6</accession>
<reference evidence="1" key="1">
    <citation type="journal article" date="2020" name="Fungal Divers.">
        <title>Resolving the Mortierellaceae phylogeny through synthesis of multi-gene phylogenetics and phylogenomics.</title>
        <authorList>
            <person name="Vandepol N."/>
            <person name="Liber J."/>
            <person name="Desiro A."/>
            <person name="Na H."/>
            <person name="Kennedy M."/>
            <person name="Barry K."/>
            <person name="Grigoriev I.V."/>
            <person name="Miller A.N."/>
            <person name="O'Donnell K."/>
            <person name="Stajich J.E."/>
            <person name="Bonito G."/>
        </authorList>
    </citation>
    <scope>NUCLEOTIDE SEQUENCE</scope>
    <source>
        <strain evidence="1">KOD1015</strain>
    </source>
</reference>
<name>A0A9P6FQJ6_9FUNG</name>
<dbReference type="AlphaFoldDB" id="A0A9P6FQJ6"/>
<feature type="non-terminal residue" evidence="1">
    <location>
        <position position="1"/>
    </location>
</feature>